<dbReference type="PANTHER" id="PTHR34215:SF1">
    <property type="entry name" value="YLXR DOMAIN-CONTAINING PROTEIN"/>
    <property type="match status" value="1"/>
</dbReference>
<evidence type="ECO:0000313" key="2">
    <source>
        <dbReference type="EMBL" id="BAC18689.1"/>
    </source>
</evidence>
<dbReference type="HOGENOM" id="CLU_147970_0_1_11"/>
<keyword evidence="3" id="KW-1185">Reference proteome</keyword>
<protein>
    <recommendedName>
        <fullName evidence="1">YlxR domain-containing protein</fullName>
    </recommendedName>
</protein>
<dbReference type="KEGG" id="cef:CE1879"/>
<dbReference type="Gene3D" id="3.30.1230.10">
    <property type="entry name" value="YlxR-like"/>
    <property type="match status" value="1"/>
</dbReference>
<dbReference type="AlphaFoldDB" id="Q8FPA6"/>
<dbReference type="InterPro" id="IPR035931">
    <property type="entry name" value="YlxR-like_sf"/>
</dbReference>
<sequence length="124" mass="13712">MQLAPDTGVDDVNNVSAPVIEANAAEKTIRIRTCIATKRRLDDIDLLRVVEHPGRPGVILPDPKRRMPGRGAWLTPTIAALELAEQRRAFGRALRVSTTVDTGHVRTYLVEQTTGPDIVRKTEH</sequence>
<dbReference type="RefSeq" id="WP_006767880.1">
    <property type="nucleotide sequence ID" value="NC_004369.1"/>
</dbReference>
<dbReference type="PANTHER" id="PTHR34215">
    <property type="entry name" value="BLL0784 PROTEIN"/>
    <property type="match status" value="1"/>
</dbReference>
<dbReference type="InterPro" id="IPR037465">
    <property type="entry name" value="YlxR"/>
</dbReference>
<organism evidence="2 3">
    <name type="scientific">Corynebacterium efficiens (strain DSM 44549 / YS-314 / AJ 12310 / JCM 11189 / NBRC 100395)</name>
    <dbReference type="NCBI Taxonomy" id="196164"/>
    <lineage>
        <taxon>Bacteria</taxon>
        <taxon>Bacillati</taxon>
        <taxon>Actinomycetota</taxon>
        <taxon>Actinomycetes</taxon>
        <taxon>Mycobacteriales</taxon>
        <taxon>Corynebacteriaceae</taxon>
        <taxon>Corynebacterium</taxon>
    </lineage>
</organism>
<dbReference type="eggNOG" id="COG2740">
    <property type="taxonomic scope" value="Bacteria"/>
</dbReference>
<dbReference type="EMBL" id="BA000035">
    <property type="protein sequence ID" value="BAC18689.1"/>
    <property type="molecule type" value="Genomic_DNA"/>
</dbReference>
<evidence type="ECO:0000259" key="1">
    <source>
        <dbReference type="Pfam" id="PF04296"/>
    </source>
</evidence>
<dbReference type="Proteomes" id="UP000001409">
    <property type="component" value="Chromosome"/>
</dbReference>
<reference evidence="2 3" key="1">
    <citation type="journal article" date="2003" name="Genome Res.">
        <title>Comparative complete genome sequence analysis of the amino acid replacements responsible for the thermostability of Corynebacterium efficiens.</title>
        <authorList>
            <person name="Nishio Y."/>
            <person name="Nakamura Y."/>
            <person name="Kawarabayasi Y."/>
            <person name="Usuda Y."/>
            <person name="Kimura E."/>
            <person name="Sugimoto S."/>
            <person name="Matsui K."/>
            <person name="Yamagishi A."/>
            <person name="Kikuchi H."/>
            <person name="Ikeo K."/>
            <person name="Gojobori T."/>
        </authorList>
    </citation>
    <scope>NUCLEOTIDE SEQUENCE [LARGE SCALE GENOMIC DNA]</scope>
    <source>
        <strain evidence="3">DSM 44549 / YS-314 / AJ 12310 / JCM 11189 / NBRC 100395</strain>
    </source>
</reference>
<dbReference type="Pfam" id="PF04296">
    <property type="entry name" value="YlxR"/>
    <property type="match status" value="1"/>
</dbReference>
<name>Q8FPA6_COREF</name>
<dbReference type="InterPro" id="IPR007393">
    <property type="entry name" value="YlxR_dom"/>
</dbReference>
<dbReference type="SUPFAM" id="SSF64376">
    <property type="entry name" value="YlxR-like"/>
    <property type="match status" value="1"/>
</dbReference>
<dbReference type="STRING" id="196164.gene:10742307"/>
<proteinExistence type="predicted"/>
<evidence type="ECO:0000313" key="3">
    <source>
        <dbReference type="Proteomes" id="UP000001409"/>
    </source>
</evidence>
<accession>C8NPI9</accession>
<feature type="domain" description="YlxR" evidence="1">
    <location>
        <begin position="32"/>
        <end position="99"/>
    </location>
</feature>
<accession>Q8FPA6</accession>